<dbReference type="PROSITE" id="PS51257">
    <property type="entry name" value="PROKAR_LIPOPROTEIN"/>
    <property type="match status" value="1"/>
</dbReference>
<comment type="similarity">
    <text evidence="2">Belongs to the bacterial solute-binding protein 5 family.</text>
</comment>
<sequence>MKKAKLSVLALTAMSALGLAACGNQNNSSAPKNEVNMSEPTNLLTLDQSKLVDQVSDVTLNNSNQGLLVMTKDSKVVPGVAKSYHVSKDGKTYTFNLRHSKWSNGTAVTAKDFVYGFQRSVNPKTAAAYQYLFDNVHNAGAVSKGKMPVSSLGVKAEGDYKFVVNLDKPQTYFKYVATMPPTYPQSQAEVNKYGQGYATNSDKQLYNGAFQVKGWNGTNDNWQLVKNPYYWDKNNTKLSKMNFSVAKDSQTALDQYQSGKLDEMQLSGKSQVSSFKGNSEYHARKEAGTFYLEMNQKKVPALKNVNVRKALSLAINRNELTNNVLGNGSVPAKGFVASDMAKYQGKDFTDDGYVSSAVQNNLKEAKQLFAKGMKQVGQDKLTLSILSDDTSDSKTMTEFLQSELQKLPGLTINDVNVPAKVATSRTEKGDFDVTVGAWIADFPDPVSFMSLMTTNNGYNHGGWSNSQYDSLMQKATTADANNYGKRWNDMVKAQKVMLNDQAVVPLYQLVSPQVLKNRVQGVNYYPSGGNYDFRYVHTNN</sequence>
<dbReference type="PANTHER" id="PTHR30290:SF10">
    <property type="entry name" value="PERIPLASMIC OLIGOPEPTIDE-BINDING PROTEIN-RELATED"/>
    <property type="match status" value="1"/>
</dbReference>
<name>A0ABY4PGV8_9LACO</name>
<dbReference type="Gene3D" id="3.10.105.10">
    <property type="entry name" value="Dipeptide-binding Protein, Domain 3"/>
    <property type="match status" value="1"/>
</dbReference>
<dbReference type="PIRSF" id="PIRSF002741">
    <property type="entry name" value="MppA"/>
    <property type="match status" value="1"/>
</dbReference>
<evidence type="ECO:0000256" key="4">
    <source>
        <dbReference type="ARBA" id="ARBA00022729"/>
    </source>
</evidence>
<dbReference type="Gene3D" id="3.90.76.10">
    <property type="entry name" value="Dipeptide-binding Protein, Domain 1"/>
    <property type="match status" value="1"/>
</dbReference>
<feature type="signal peptide" evidence="5">
    <location>
        <begin position="1"/>
        <end position="20"/>
    </location>
</feature>
<evidence type="ECO:0000256" key="5">
    <source>
        <dbReference type="SAM" id="SignalP"/>
    </source>
</evidence>
<dbReference type="Gene3D" id="3.40.190.10">
    <property type="entry name" value="Periplasmic binding protein-like II"/>
    <property type="match status" value="1"/>
</dbReference>
<evidence type="ECO:0000259" key="6">
    <source>
        <dbReference type="Pfam" id="PF00496"/>
    </source>
</evidence>
<dbReference type="PANTHER" id="PTHR30290">
    <property type="entry name" value="PERIPLASMIC BINDING COMPONENT OF ABC TRANSPORTER"/>
    <property type="match status" value="1"/>
</dbReference>
<dbReference type="EMBL" id="CP093362">
    <property type="protein sequence ID" value="UQS84744.1"/>
    <property type="molecule type" value="Genomic_DNA"/>
</dbReference>
<protein>
    <submittedName>
        <fullName evidence="7">Peptide ABC transporter substrate-binding protein</fullName>
    </submittedName>
</protein>
<keyword evidence="4 5" id="KW-0732">Signal</keyword>
<dbReference type="RefSeq" id="WP_249510728.1">
    <property type="nucleotide sequence ID" value="NZ_CP093362.1"/>
</dbReference>
<dbReference type="InterPro" id="IPR039424">
    <property type="entry name" value="SBP_5"/>
</dbReference>
<evidence type="ECO:0000313" key="8">
    <source>
        <dbReference type="Proteomes" id="UP000831859"/>
    </source>
</evidence>
<organism evidence="7 8">
    <name type="scientific">Apilactobacillus apisilvae</name>
    <dbReference type="NCBI Taxonomy" id="2923364"/>
    <lineage>
        <taxon>Bacteria</taxon>
        <taxon>Bacillati</taxon>
        <taxon>Bacillota</taxon>
        <taxon>Bacilli</taxon>
        <taxon>Lactobacillales</taxon>
        <taxon>Lactobacillaceae</taxon>
        <taxon>Apilactobacillus</taxon>
    </lineage>
</organism>
<evidence type="ECO:0000256" key="3">
    <source>
        <dbReference type="ARBA" id="ARBA00022448"/>
    </source>
</evidence>
<dbReference type="CDD" id="cd08504">
    <property type="entry name" value="PBP2_OppA"/>
    <property type="match status" value="1"/>
</dbReference>
<comment type="subcellular location">
    <subcellularLocation>
        <location evidence="1">Cell envelope</location>
    </subcellularLocation>
</comment>
<proteinExistence type="inferred from homology"/>
<keyword evidence="3" id="KW-0813">Transport</keyword>
<evidence type="ECO:0000313" key="7">
    <source>
        <dbReference type="EMBL" id="UQS84744.1"/>
    </source>
</evidence>
<accession>A0ABY4PGV8</accession>
<dbReference type="SUPFAM" id="SSF53850">
    <property type="entry name" value="Periplasmic binding protein-like II"/>
    <property type="match status" value="1"/>
</dbReference>
<gene>
    <name evidence="7" type="ORF">MOO46_05720</name>
</gene>
<evidence type="ECO:0000256" key="1">
    <source>
        <dbReference type="ARBA" id="ARBA00004196"/>
    </source>
</evidence>
<dbReference type="Pfam" id="PF00496">
    <property type="entry name" value="SBP_bac_5"/>
    <property type="match status" value="1"/>
</dbReference>
<dbReference type="InterPro" id="IPR030678">
    <property type="entry name" value="Peptide/Ni-bd"/>
</dbReference>
<dbReference type="InterPro" id="IPR000914">
    <property type="entry name" value="SBP_5_dom"/>
</dbReference>
<keyword evidence="8" id="KW-1185">Reference proteome</keyword>
<evidence type="ECO:0000256" key="2">
    <source>
        <dbReference type="ARBA" id="ARBA00005695"/>
    </source>
</evidence>
<feature type="chain" id="PRO_5045661140" evidence="5">
    <location>
        <begin position="21"/>
        <end position="540"/>
    </location>
</feature>
<reference evidence="7 8" key="1">
    <citation type="journal article" date="2022" name="Int. J. Syst. Evol. Microbiol.">
        <title>Apilactobacillus apisilvae sp. nov., Nicolia spurrieriana gen. nov. sp. nov., Bombilactobacillus folatiphilus sp. nov. and Bombilactobacillus thymidiniphilus sp. nov., four new lactic acid bacterial isolates from stingless bees Tetragonula carbonaria and Austroplebeia australis.</title>
        <authorList>
            <person name="Oliphant S.A."/>
            <person name="Watson-Haigh N.S."/>
            <person name="Sumby K.M."/>
            <person name="Gardner J."/>
            <person name="Groom S."/>
            <person name="Jiranek V."/>
        </authorList>
    </citation>
    <scope>NUCLEOTIDE SEQUENCE [LARGE SCALE GENOMIC DNA]</scope>
    <source>
        <strain evidence="7 8">SG5_A10</strain>
    </source>
</reference>
<dbReference type="Proteomes" id="UP000831859">
    <property type="component" value="Chromosome"/>
</dbReference>
<feature type="domain" description="Solute-binding protein family 5" evidence="6">
    <location>
        <begin position="75"/>
        <end position="458"/>
    </location>
</feature>